<dbReference type="EMBL" id="JXLC01000003">
    <property type="protein sequence ID" value="OJG92898.1"/>
    <property type="molecule type" value="Genomic_DNA"/>
</dbReference>
<evidence type="ECO:0000313" key="1">
    <source>
        <dbReference type="EMBL" id="OJG92898.1"/>
    </source>
</evidence>
<proteinExistence type="predicted"/>
<protein>
    <submittedName>
        <fullName evidence="1">Uncharacterized protein</fullName>
    </submittedName>
</protein>
<reference evidence="1 2" key="1">
    <citation type="submission" date="2014-12" db="EMBL/GenBank/DDBJ databases">
        <title>Draft genome sequences of 29 type strains of Enterococci.</title>
        <authorList>
            <person name="Zhong Z."/>
            <person name="Sun Z."/>
            <person name="Liu W."/>
            <person name="Zhang W."/>
            <person name="Zhang H."/>
        </authorList>
    </citation>
    <scope>NUCLEOTIDE SEQUENCE [LARGE SCALE GENOMIC DNA]</scope>
    <source>
        <strain evidence="1 2">DSM 22801</strain>
    </source>
</reference>
<gene>
    <name evidence="1" type="ORF">RV15_GL002032</name>
</gene>
<organism evidence="1 2">
    <name type="scientific">Enterococcus silesiacus</name>
    <dbReference type="NCBI Taxonomy" id="332949"/>
    <lineage>
        <taxon>Bacteria</taxon>
        <taxon>Bacillati</taxon>
        <taxon>Bacillota</taxon>
        <taxon>Bacilli</taxon>
        <taxon>Lactobacillales</taxon>
        <taxon>Enterococcaceae</taxon>
        <taxon>Enterococcus</taxon>
    </lineage>
</organism>
<evidence type="ECO:0000313" key="2">
    <source>
        <dbReference type="Proteomes" id="UP000183039"/>
    </source>
</evidence>
<name>A0AA91GJD6_9ENTE</name>
<accession>A0AA91GJD6</accession>
<dbReference type="AlphaFoldDB" id="A0AA91GJD6"/>
<comment type="caution">
    <text evidence="1">The sequence shown here is derived from an EMBL/GenBank/DDBJ whole genome shotgun (WGS) entry which is preliminary data.</text>
</comment>
<dbReference type="Proteomes" id="UP000183039">
    <property type="component" value="Unassembled WGS sequence"/>
</dbReference>
<sequence length="38" mass="4666">MIRSAYNDNPEKNVLKCEENHNKTIYKKKIMLYDMYVK</sequence>